<gene>
    <name evidence="10" type="ORF">Q7C36_008945</name>
</gene>
<dbReference type="InterPro" id="IPR008983">
    <property type="entry name" value="Tumour_necrosis_fac-like_dom"/>
</dbReference>
<dbReference type="SUPFAM" id="SSF49842">
    <property type="entry name" value="TNF-like"/>
    <property type="match status" value="1"/>
</dbReference>
<dbReference type="GO" id="GO:0016020">
    <property type="term" value="C:membrane"/>
    <property type="evidence" value="ECO:0007669"/>
    <property type="project" value="InterPro"/>
</dbReference>
<dbReference type="EMBL" id="JAVHJS010000008">
    <property type="protein sequence ID" value="KAK2850162.1"/>
    <property type="molecule type" value="Genomic_DNA"/>
</dbReference>
<dbReference type="PROSITE" id="PS50049">
    <property type="entry name" value="THD_2"/>
    <property type="match status" value="1"/>
</dbReference>
<dbReference type="PANTHER" id="PTHR15151">
    <property type="entry name" value="PROTEIN EIGER"/>
    <property type="match status" value="1"/>
</dbReference>
<feature type="domain" description="THD" evidence="9">
    <location>
        <begin position="120"/>
        <end position="263"/>
    </location>
</feature>
<dbReference type="GO" id="GO:0006955">
    <property type="term" value="P:immune response"/>
    <property type="evidence" value="ECO:0007669"/>
    <property type="project" value="InterPro"/>
</dbReference>
<evidence type="ECO:0000256" key="1">
    <source>
        <dbReference type="ARBA" id="ARBA00004613"/>
    </source>
</evidence>
<dbReference type="GO" id="GO:0005164">
    <property type="term" value="F:tumor necrosis factor receptor binding"/>
    <property type="evidence" value="ECO:0007669"/>
    <property type="project" value="InterPro"/>
</dbReference>
<evidence type="ECO:0000256" key="5">
    <source>
        <dbReference type="ARBA" id="ARBA00023157"/>
    </source>
</evidence>
<dbReference type="InterPro" id="IPR051748">
    <property type="entry name" value="TNF_Ligand_Superfamily"/>
</dbReference>
<keyword evidence="3" id="KW-0202">Cytokine</keyword>
<comment type="caution">
    <text evidence="10">The sequence shown here is derived from an EMBL/GenBank/DDBJ whole genome shotgun (WGS) entry which is preliminary data.</text>
</comment>
<dbReference type="Gene3D" id="2.60.120.40">
    <property type="match status" value="1"/>
</dbReference>
<keyword evidence="11" id="KW-1185">Reference proteome</keyword>
<dbReference type="GO" id="GO:0005125">
    <property type="term" value="F:cytokine activity"/>
    <property type="evidence" value="ECO:0007669"/>
    <property type="project" value="UniProtKB-KW"/>
</dbReference>
<feature type="transmembrane region" description="Helical" evidence="8">
    <location>
        <begin position="18"/>
        <end position="42"/>
    </location>
</feature>
<keyword evidence="5" id="KW-1015">Disulfide bond</keyword>
<comment type="subcellular location">
    <subcellularLocation>
        <location evidence="1">Secreted</location>
    </subcellularLocation>
</comment>
<name>A0AA88N7Z0_TACVA</name>
<evidence type="ECO:0000256" key="4">
    <source>
        <dbReference type="ARBA" id="ARBA00022525"/>
    </source>
</evidence>
<keyword evidence="4" id="KW-0964">Secreted</keyword>
<evidence type="ECO:0000313" key="11">
    <source>
        <dbReference type="Proteomes" id="UP001187315"/>
    </source>
</evidence>
<evidence type="ECO:0000313" key="10">
    <source>
        <dbReference type="EMBL" id="KAK2850162.1"/>
    </source>
</evidence>
<dbReference type="Pfam" id="PF00229">
    <property type="entry name" value="TNF"/>
    <property type="match status" value="1"/>
</dbReference>
<keyword evidence="8" id="KW-1133">Transmembrane helix</keyword>
<dbReference type="Proteomes" id="UP001187315">
    <property type="component" value="Unassembled WGS sequence"/>
</dbReference>
<organism evidence="10 11">
    <name type="scientific">Tachysurus vachellii</name>
    <name type="common">Darkbarbel catfish</name>
    <name type="synonym">Pelteobagrus vachellii</name>
    <dbReference type="NCBI Taxonomy" id="175792"/>
    <lineage>
        <taxon>Eukaryota</taxon>
        <taxon>Metazoa</taxon>
        <taxon>Chordata</taxon>
        <taxon>Craniata</taxon>
        <taxon>Vertebrata</taxon>
        <taxon>Euteleostomi</taxon>
        <taxon>Actinopterygii</taxon>
        <taxon>Neopterygii</taxon>
        <taxon>Teleostei</taxon>
        <taxon>Ostariophysi</taxon>
        <taxon>Siluriformes</taxon>
        <taxon>Bagridae</taxon>
        <taxon>Tachysurus</taxon>
    </lineage>
</organism>
<keyword evidence="6" id="KW-0325">Glycoprotein</keyword>
<evidence type="ECO:0000256" key="2">
    <source>
        <dbReference type="ARBA" id="ARBA00008670"/>
    </source>
</evidence>
<evidence type="ECO:0000259" key="9">
    <source>
        <dbReference type="PROSITE" id="PS50049"/>
    </source>
</evidence>
<dbReference type="AlphaFoldDB" id="A0AA88N7Z0"/>
<comment type="similarity">
    <text evidence="2">Belongs to the tumor necrosis factor family.</text>
</comment>
<evidence type="ECO:0000256" key="6">
    <source>
        <dbReference type="ARBA" id="ARBA00023180"/>
    </source>
</evidence>
<proteinExistence type="inferred from homology"/>
<evidence type="ECO:0000256" key="3">
    <source>
        <dbReference type="ARBA" id="ARBA00022514"/>
    </source>
</evidence>
<protein>
    <recommendedName>
        <fullName evidence="9">THD domain-containing protein</fullName>
    </recommendedName>
</protein>
<reference evidence="10" key="1">
    <citation type="submission" date="2023-08" db="EMBL/GenBank/DDBJ databases">
        <title>Pelteobagrus vachellii genome.</title>
        <authorList>
            <person name="Liu H."/>
        </authorList>
    </citation>
    <scope>NUCLEOTIDE SEQUENCE</scope>
    <source>
        <strain evidence="10">PRFRI_2022a</strain>
        <tissue evidence="10">Muscle</tissue>
    </source>
</reference>
<keyword evidence="8" id="KW-0472">Membrane</keyword>
<sequence length="264" mass="29775">MRALGAAPVQVEGQRLSWVGMVLTVLVITSSSLSALSLYHMLALHAEVEVLKSELSRRREGCRDTPVESMRGPQYQQREDDANTAPVRNSVVPPRMQTEASGRQQEQLRLKKRSLGTLQPFLQMMPDSKRATFQKDFAMEKHTGIPWQAGLQRGEALEADQDVIVVKEEGYYFIYSQVYFQDPHYAMGYIMIRMKKHVVGDESQHVVLFRCIQTMNVKVPYNTCYTGGIVKLDVGDTVELLIPRPTASLFLDGDCTYMGAIKLA</sequence>
<dbReference type="GO" id="GO:0005615">
    <property type="term" value="C:extracellular space"/>
    <property type="evidence" value="ECO:0007669"/>
    <property type="project" value="UniProtKB-KW"/>
</dbReference>
<accession>A0AA88N7Z0</accession>
<feature type="region of interest" description="Disordered" evidence="7">
    <location>
        <begin position="61"/>
        <end position="89"/>
    </location>
</feature>
<evidence type="ECO:0000256" key="8">
    <source>
        <dbReference type="SAM" id="Phobius"/>
    </source>
</evidence>
<keyword evidence="8" id="KW-0812">Transmembrane</keyword>
<dbReference type="InterPro" id="IPR006052">
    <property type="entry name" value="TNF_dom"/>
</dbReference>
<dbReference type="GO" id="GO:0030890">
    <property type="term" value="P:positive regulation of B cell proliferation"/>
    <property type="evidence" value="ECO:0007669"/>
    <property type="project" value="TreeGrafter"/>
</dbReference>
<dbReference type="PANTHER" id="PTHR15151:SF24">
    <property type="entry name" value="A PROLIFERATION-INDUCING LIGAND-LIKE PROTEIN-RELATED"/>
    <property type="match status" value="1"/>
</dbReference>
<evidence type="ECO:0000256" key="7">
    <source>
        <dbReference type="SAM" id="MobiDB-lite"/>
    </source>
</evidence>